<dbReference type="Proteomes" id="UP000183832">
    <property type="component" value="Unassembled WGS sequence"/>
</dbReference>
<gene>
    <name evidence="1" type="ORF">CLUMA_CG004647</name>
</gene>
<name>A0A1J1HWQ2_9DIPT</name>
<dbReference type="AlphaFoldDB" id="A0A1J1HWQ2"/>
<evidence type="ECO:0000313" key="2">
    <source>
        <dbReference type="Proteomes" id="UP000183832"/>
    </source>
</evidence>
<accession>A0A1J1HWQ2</accession>
<sequence>MQIFTFIAEPGDEWMSFGCFSNAQQTAPVRERNLLFFIAQTTAKTVKMSVVVESCGMFIVVIKTLLYATVAVTSCRVAKQTKNIQWFRCMRQEEKMFSVLNKTSLNKSLS</sequence>
<evidence type="ECO:0000313" key="1">
    <source>
        <dbReference type="EMBL" id="CRK90958.1"/>
    </source>
</evidence>
<proteinExistence type="predicted"/>
<reference evidence="1 2" key="1">
    <citation type="submission" date="2015-04" db="EMBL/GenBank/DDBJ databases">
        <authorList>
            <person name="Syromyatnikov M.Y."/>
            <person name="Popov V.N."/>
        </authorList>
    </citation>
    <scope>NUCLEOTIDE SEQUENCE [LARGE SCALE GENOMIC DNA]</scope>
</reference>
<dbReference type="EMBL" id="CVRI01000020">
    <property type="protein sequence ID" value="CRK90958.1"/>
    <property type="molecule type" value="Genomic_DNA"/>
</dbReference>
<organism evidence="1 2">
    <name type="scientific">Clunio marinus</name>
    <dbReference type="NCBI Taxonomy" id="568069"/>
    <lineage>
        <taxon>Eukaryota</taxon>
        <taxon>Metazoa</taxon>
        <taxon>Ecdysozoa</taxon>
        <taxon>Arthropoda</taxon>
        <taxon>Hexapoda</taxon>
        <taxon>Insecta</taxon>
        <taxon>Pterygota</taxon>
        <taxon>Neoptera</taxon>
        <taxon>Endopterygota</taxon>
        <taxon>Diptera</taxon>
        <taxon>Nematocera</taxon>
        <taxon>Chironomoidea</taxon>
        <taxon>Chironomidae</taxon>
        <taxon>Clunio</taxon>
    </lineage>
</organism>
<protein>
    <submittedName>
        <fullName evidence="1">CLUMA_CG004647, isoform A</fullName>
    </submittedName>
</protein>
<keyword evidence="2" id="KW-1185">Reference proteome</keyword>